<protein>
    <submittedName>
        <fullName evidence="1">Uncharacterized protein</fullName>
    </submittedName>
</protein>
<dbReference type="Proteomes" id="UP000006038">
    <property type="component" value="Chromosome 12"/>
</dbReference>
<dbReference type="EnsemblPlants" id="OB12G16330.1">
    <property type="protein sequence ID" value="OB12G16330.1"/>
    <property type="gene ID" value="OB12G16330"/>
</dbReference>
<evidence type="ECO:0000313" key="1">
    <source>
        <dbReference type="EnsemblPlants" id="OB12G16330.1"/>
    </source>
</evidence>
<dbReference type="Gramene" id="OB12G16330.1">
    <property type="protein sequence ID" value="OB12G16330.1"/>
    <property type="gene ID" value="OB12G16330"/>
</dbReference>
<dbReference type="AlphaFoldDB" id="J3NCC5"/>
<keyword evidence="2" id="KW-1185">Reference proteome</keyword>
<name>J3NCC5_ORYBR</name>
<accession>J3NCC5</accession>
<reference evidence="1" key="2">
    <citation type="submission" date="2013-04" db="UniProtKB">
        <authorList>
            <consortium name="EnsemblPlants"/>
        </authorList>
    </citation>
    <scope>IDENTIFICATION</scope>
</reference>
<sequence length="59" mass="6796">MVQQQQQQQVQMQCSTALLVPGDCSLQTQATLACLPLFCRSFDWIIQDCPRTRSHKAQW</sequence>
<proteinExistence type="predicted"/>
<reference evidence="1" key="1">
    <citation type="journal article" date="2013" name="Nat. Commun.">
        <title>Whole-genome sequencing of Oryza brachyantha reveals mechanisms underlying Oryza genome evolution.</title>
        <authorList>
            <person name="Chen J."/>
            <person name="Huang Q."/>
            <person name="Gao D."/>
            <person name="Wang J."/>
            <person name="Lang Y."/>
            <person name="Liu T."/>
            <person name="Li B."/>
            <person name="Bai Z."/>
            <person name="Luis Goicoechea J."/>
            <person name="Liang C."/>
            <person name="Chen C."/>
            <person name="Zhang W."/>
            <person name="Sun S."/>
            <person name="Liao Y."/>
            <person name="Zhang X."/>
            <person name="Yang L."/>
            <person name="Song C."/>
            <person name="Wang M."/>
            <person name="Shi J."/>
            <person name="Liu G."/>
            <person name="Liu J."/>
            <person name="Zhou H."/>
            <person name="Zhou W."/>
            <person name="Yu Q."/>
            <person name="An N."/>
            <person name="Chen Y."/>
            <person name="Cai Q."/>
            <person name="Wang B."/>
            <person name="Liu B."/>
            <person name="Min J."/>
            <person name="Huang Y."/>
            <person name="Wu H."/>
            <person name="Li Z."/>
            <person name="Zhang Y."/>
            <person name="Yin Y."/>
            <person name="Song W."/>
            <person name="Jiang J."/>
            <person name="Jackson S.A."/>
            <person name="Wing R.A."/>
            <person name="Wang J."/>
            <person name="Chen M."/>
        </authorList>
    </citation>
    <scope>NUCLEOTIDE SEQUENCE [LARGE SCALE GENOMIC DNA]</scope>
    <source>
        <strain evidence="1">cv. IRGC 101232</strain>
    </source>
</reference>
<dbReference type="HOGENOM" id="CLU_2964560_0_0_1"/>
<organism evidence="1">
    <name type="scientific">Oryza brachyantha</name>
    <name type="common">malo sina</name>
    <dbReference type="NCBI Taxonomy" id="4533"/>
    <lineage>
        <taxon>Eukaryota</taxon>
        <taxon>Viridiplantae</taxon>
        <taxon>Streptophyta</taxon>
        <taxon>Embryophyta</taxon>
        <taxon>Tracheophyta</taxon>
        <taxon>Spermatophyta</taxon>
        <taxon>Magnoliopsida</taxon>
        <taxon>Liliopsida</taxon>
        <taxon>Poales</taxon>
        <taxon>Poaceae</taxon>
        <taxon>BOP clade</taxon>
        <taxon>Oryzoideae</taxon>
        <taxon>Oryzeae</taxon>
        <taxon>Oryzinae</taxon>
        <taxon>Oryza</taxon>
    </lineage>
</organism>
<evidence type="ECO:0000313" key="2">
    <source>
        <dbReference type="Proteomes" id="UP000006038"/>
    </source>
</evidence>